<feature type="compositionally biased region" description="Polar residues" evidence="5">
    <location>
        <begin position="172"/>
        <end position="186"/>
    </location>
</feature>
<dbReference type="PANTHER" id="PTHR23423">
    <property type="entry name" value="ORGANIC SOLUTE TRANSPORTER-RELATED"/>
    <property type="match status" value="1"/>
</dbReference>
<accession>A0AAV4F0X2</accession>
<feature type="non-terminal residue" evidence="6">
    <location>
        <position position="1"/>
    </location>
</feature>
<feature type="compositionally biased region" description="Acidic residues" evidence="5">
    <location>
        <begin position="277"/>
        <end position="293"/>
    </location>
</feature>
<dbReference type="AlphaFoldDB" id="A0AAV4F0X2"/>
<protein>
    <submittedName>
        <fullName evidence="6">Transmembrane protein 184C-like</fullName>
    </submittedName>
</protein>
<feature type="region of interest" description="Disordered" evidence="5">
    <location>
        <begin position="149"/>
        <end position="224"/>
    </location>
</feature>
<evidence type="ECO:0000256" key="3">
    <source>
        <dbReference type="ARBA" id="ARBA00022989"/>
    </source>
</evidence>
<reference evidence="6 7" key="1">
    <citation type="journal article" date="2021" name="Elife">
        <title>Chloroplast acquisition without the gene transfer in kleptoplastic sea slugs, Plakobranchus ocellatus.</title>
        <authorList>
            <person name="Maeda T."/>
            <person name="Takahashi S."/>
            <person name="Yoshida T."/>
            <person name="Shimamura S."/>
            <person name="Takaki Y."/>
            <person name="Nagai Y."/>
            <person name="Toyoda A."/>
            <person name="Suzuki Y."/>
            <person name="Arimoto A."/>
            <person name="Ishii H."/>
            <person name="Satoh N."/>
            <person name="Nishiyama T."/>
            <person name="Hasebe M."/>
            <person name="Maruyama T."/>
            <person name="Minagawa J."/>
            <person name="Obokata J."/>
            <person name="Shigenobu S."/>
        </authorList>
    </citation>
    <scope>NUCLEOTIDE SEQUENCE [LARGE SCALE GENOMIC DNA]</scope>
</reference>
<sequence>LAMYCLVLFYKAFKEELQYLNPVPKFLCVKAVVFLSFWQSLLIAFLAKIGVIPQNGPWVYYDNIHEVSTGIQDFCICIEMFLAAIAHYYSFSHKPFVNFAAEQQNCCSSFLMMWDVRDVGEDVVEHARYIGRGMHKTISRGARLAGIQGEERTPLLREPSYGPEVREDTGQLGPNSLQYLQNQRQPSPAEHIDDTEEEGDSQSAGGESGSFTGSRKRYGSFATKSSTSSMYNYAEFGASTEDGRGQAVRGVKGDKQSTGFEKSLDGEMFGGARAGDDEFEHLDVEDDDSDLESGDQNVKMAQSQENSAGPSSTLAEMEEKSFDQEDRKTPSDESIAHTHADVRGHEKTQNIVHHTDDNVECV</sequence>
<feature type="compositionally biased region" description="Basic and acidic residues" evidence="5">
    <location>
        <begin position="317"/>
        <end position="362"/>
    </location>
</feature>
<dbReference type="Pfam" id="PF03619">
    <property type="entry name" value="Solute_trans_a"/>
    <property type="match status" value="1"/>
</dbReference>
<feature type="region of interest" description="Disordered" evidence="5">
    <location>
        <begin position="242"/>
        <end position="362"/>
    </location>
</feature>
<dbReference type="EMBL" id="BMAT01007551">
    <property type="protein sequence ID" value="GFR66706.1"/>
    <property type="molecule type" value="Genomic_DNA"/>
</dbReference>
<gene>
    <name evidence="6" type="ORF">ElyMa_003689200</name>
</gene>
<comment type="subcellular location">
    <subcellularLocation>
        <location evidence="1">Membrane</location>
        <topology evidence="1">Multi-pass membrane protein</topology>
    </subcellularLocation>
</comment>
<evidence type="ECO:0000313" key="7">
    <source>
        <dbReference type="Proteomes" id="UP000762676"/>
    </source>
</evidence>
<evidence type="ECO:0000313" key="6">
    <source>
        <dbReference type="EMBL" id="GFR66706.1"/>
    </source>
</evidence>
<keyword evidence="4" id="KW-0472">Membrane</keyword>
<keyword evidence="3" id="KW-1133">Transmembrane helix</keyword>
<evidence type="ECO:0000256" key="2">
    <source>
        <dbReference type="ARBA" id="ARBA00022692"/>
    </source>
</evidence>
<keyword evidence="7" id="KW-1185">Reference proteome</keyword>
<organism evidence="6 7">
    <name type="scientific">Elysia marginata</name>
    <dbReference type="NCBI Taxonomy" id="1093978"/>
    <lineage>
        <taxon>Eukaryota</taxon>
        <taxon>Metazoa</taxon>
        <taxon>Spiralia</taxon>
        <taxon>Lophotrochozoa</taxon>
        <taxon>Mollusca</taxon>
        <taxon>Gastropoda</taxon>
        <taxon>Heterobranchia</taxon>
        <taxon>Euthyneura</taxon>
        <taxon>Panpulmonata</taxon>
        <taxon>Sacoglossa</taxon>
        <taxon>Placobranchoidea</taxon>
        <taxon>Plakobranchidae</taxon>
        <taxon>Elysia</taxon>
    </lineage>
</organism>
<evidence type="ECO:0000256" key="4">
    <source>
        <dbReference type="ARBA" id="ARBA00023136"/>
    </source>
</evidence>
<feature type="compositionally biased region" description="Polar residues" evidence="5">
    <location>
        <begin position="201"/>
        <end position="213"/>
    </location>
</feature>
<name>A0AAV4F0X2_9GAST</name>
<dbReference type="GO" id="GO:0016020">
    <property type="term" value="C:membrane"/>
    <property type="evidence" value="ECO:0007669"/>
    <property type="project" value="UniProtKB-SubCell"/>
</dbReference>
<dbReference type="InterPro" id="IPR005178">
    <property type="entry name" value="Ostalpha/TMEM184C"/>
</dbReference>
<evidence type="ECO:0000256" key="5">
    <source>
        <dbReference type="SAM" id="MobiDB-lite"/>
    </source>
</evidence>
<keyword evidence="2 6" id="KW-0812">Transmembrane</keyword>
<comment type="caution">
    <text evidence="6">The sequence shown here is derived from an EMBL/GenBank/DDBJ whole genome shotgun (WGS) entry which is preliminary data.</text>
</comment>
<feature type="compositionally biased region" description="Polar residues" evidence="5">
    <location>
        <begin position="299"/>
        <end position="314"/>
    </location>
</feature>
<proteinExistence type="predicted"/>
<evidence type="ECO:0000256" key="1">
    <source>
        <dbReference type="ARBA" id="ARBA00004141"/>
    </source>
</evidence>
<dbReference type="Proteomes" id="UP000762676">
    <property type="component" value="Unassembled WGS sequence"/>
</dbReference>